<evidence type="ECO:0000313" key="11">
    <source>
        <dbReference type="Proteomes" id="UP000799302"/>
    </source>
</evidence>
<dbReference type="OrthoDB" id="420264at2759"/>
<dbReference type="GO" id="GO:0046872">
    <property type="term" value="F:metal ion binding"/>
    <property type="evidence" value="ECO:0007669"/>
    <property type="project" value="UniProtKB-KW"/>
</dbReference>
<dbReference type="PANTHER" id="PTHR11085:SF9">
    <property type="entry name" value="NAD-DEPENDENT PROTEIN DEACETYLASE SIRTUIN-1"/>
    <property type="match status" value="1"/>
</dbReference>
<dbReference type="Gene3D" id="3.30.1600.10">
    <property type="entry name" value="SIR2/SIRT2 'Small Domain"/>
    <property type="match status" value="1"/>
</dbReference>
<evidence type="ECO:0000256" key="8">
    <source>
        <dbReference type="SAM" id="MobiDB-lite"/>
    </source>
</evidence>
<feature type="compositionally biased region" description="Basic residues" evidence="8">
    <location>
        <begin position="301"/>
        <end position="315"/>
    </location>
</feature>
<evidence type="ECO:0000313" key="10">
    <source>
        <dbReference type="EMBL" id="KAF2667729.1"/>
    </source>
</evidence>
<comment type="similarity">
    <text evidence="2">Belongs to the sirtuin family. Class I subfamily.</text>
</comment>
<dbReference type="InterPro" id="IPR050134">
    <property type="entry name" value="NAD-dep_sirtuin_deacylases"/>
</dbReference>
<keyword evidence="5" id="KW-0862">Zinc</keyword>
<sequence>MTDSVPNTEDTQKEEEAASPGSDFSNESLYEELLGMGTGAEEGTDFAFAAGSDPNVCTADEALHLRRRLRDVGAEEWIAETYGSGKYTAIKLLSVFKVARPDFITDEEHCLELLGICMYREMNRRHRLDAYSTIEDVVELLLTRKNILVITGAGISTSLGIPDFRSKHTGFWSKLHEQGFTDPESLFTLEEFDANPQAFYNLAAELLPPSKKWTPTHQFIRTLQDQGKLLRNYTQNIDGVEETAGILPSKTLHCHGSWNTASCRKCRATVPGSTIFPYLERREIAYCQSCPLPAPGGAPGMKRKRSSNSTHKSRKDHSFDDSDSDVDDDIPSPGVMKPDITFFGESLPDTFYDNLNTHDRAAVDLVIVLGTSMTVAPVADIPAHLPRDVPHVYVSREACKHIEFDVSLLGECDTVVQELCRRVGWKLGEGMDGSRADGGGESVRKGAGEGEWWVGTVKGEEEVLKKQKVLGEVKAEDGVLA</sequence>
<dbReference type="GO" id="GO:0005634">
    <property type="term" value="C:nucleus"/>
    <property type="evidence" value="ECO:0007669"/>
    <property type="project" value="TreeGrafter"/>
</dbReference>
<reference evidence="10" key="1">
    <citation type="journal article" date="2020" name="Stud. Mycol.">
        <title>101 Dothideomycetes genomes: a test case for predicting lifestyles and emergence of pathogens.</title>
        <authorList>
            <person name="Haridas S."/>
            <person name="Albert R."/>
            <person name="Binder M."/>
            <person name="Bloem J."/>
            <person name="Labutti K."/>
            <person name="Salamov A."/>
            <person name="Andreopoulos B."/>
            <person name="Baker S."/>
            <person name="Barry K."/>
            <person name="Bills G."/>
            <person name="Bluhm B."/>
            <person name="Cannon C."/>
            <person name="Castanera R."/>
            <person name="Culley D."/>
            <person name="Daum C."/>
            <person name="Ezra D."/>
            <person name="Gonzalez J."/>
            <person name="Henrissat B."/>
            <person name="Kuo A."/>
            <person name="Liang C."/>
            <person name="Lipzen A."/>
            <person name="Lutzoni F."/>
            <person name="Magnuson J."/>
            <person name="Mondo S."/>
            <person name="Nolan M."/>
            <person name="Ohm R."/>
            <person name="Pangilinan J."/>
            <person name="Park H.-J."/>
            <person name="Ramirez L."/>
            <person name="Alfaro M."/>
            <person name="Sun H."/>
            <person name="Tritt A."/>
            <person name="Yoshinaga Y."/>
            <person name="Zwiers L.-H."/>
            <person name="Turgeon B."/>
            <person name="Goodwin S."/>
            <person name="Spatafora J."/>
            <person name="Crous P."/>
            <person name="Grigoriev I."/>
        </authorList>
    </citation>
    <scope>NUCLEOTIDE SEQUENCE</scope>
    <source>
        <strain evidence="10">CBS 115976</strain>
    </source>
</reference>
<keyword evidence="11" id="KW-1185">Reference proteome</keyword>
<feature type="compositionally biased region" description="Acidic residues" evidence="8">
    <location>
        <begin position="321"/>
        <end position="330"/>
    </location>
</feature>
<dbReference type="Proteomes" id="UP000799302">
    <property type="component" value="Unassembled WGS sequence"/>
</dbReference>
<comment type="caution">
    <text evidence="7">Lacks conserved residue(s) required for the propagation of feature annotation.</text>
</comment>
<feature type="domain" description="Deacetylase sirtuin-type" evidence="9">
    <location>
        <begin position="127"/>
        <end position="426"/>
    </location>
</feature>
<dbReference type="PANTHER" id="PTHR11085">
    <property type="entry name" value="NAD-DEPENDENT PROTEIN DEACYLASE SIRTUIN-5, MITOCHONDRIAL-RELATED"/>
    <property type="match status" value="1"/>
</dbReference>
<organism evidence="10 11">
    <name type="scientific">Microthyrium microscopicum</name>
    <dbReference type="NCBI Taxonomy" id="703497"/>
    <lineage>
        <taxon>Eukaryota</taxon>
        <taxon>Fungi</taxon>
        <taxon>Dikarya</taxon>
        <taxon>Ascomycota</taxon>
        <taxon>Pezizomycotina</taxon>
        <taxon>Dothideomycetes</taxon>
        <taxon>Dothideomycetes incertae sedis</taxon>
        <taxon>Microthyriales</taxon>
        <taxon>Microthyriaceae</taxon>
        <taxon>Microthyrium</taxon>
    </lineage>
</organism>
<evidence type="ECO:0000256" key="6">
    <source>
        <dbReference type="ARBA" id="ARBA00023027"/>
    </source>
</evidence>
<dbReference type="Gene3D" id="3.40.50.1220">
    <property type="entry name" value="TPP-binding domain"/>
    <property type="match status" value="1"/>
</dbReference>
<dbReference type="Pfam" id="PF02146">
    <property type="entry name" value="SIR2"/>
    <property type="match status" value="1"/>
</dbReference>
<evidence type="ECO:0000256" key="1">
    <source>
        <dbReference type="ARBA" id="ARBA00001947"/>
    </source>
</evidence>
<dbReference type="InterPro" id="IPR029035">
    <property type="entry name" value="DHS-like_NAD/FAD-binding_dom"/>
</dbReference>
<keyword evidence="6" id="KW-0520">NAD</keyword>
<comment type="cofactor">
    <cofactor evidence="1">
        <name>Zn(2+)</name>
        <dbReference type="ChEBI" id="CHEBI:29105"/>
    </cofactor>
</comment>
<dbReference type="SUPFAM" id="SSF52467">
    <property type="entry name" value="DHS-like NAD/FAD-binding domain"/>
    <property type="match status" value="1"/>
</dbReference>
<evidence type="ECO:0000256" key="3">
    <source>
        <dbReference type="ARBA" id="ARBA00022679"/>
    </source>
</evidence>
<dbReference type="InterPro" id="IPR026590">
    <property type="entry name" value="Ssirtuin_cat_dom"/>
</dbReference>
<feature type="region of interest" description="Disordered" evidence="8">
    <location>
        <begin position="296"/>
        <end position="332"/>
    </location>
</feature>
<keyword evidence="4" id="KW-0479">Metal-binding</keyword>
<evidence type="ECO:0000256" key="2">
    <source>
        <dbReference type="ARBA" id="ARBA00006924"/>
    </source>
</evidence>
<dbReference type="GO" id="GO:0046970">
    <property type="term" value="F:histone H4K16 deacetylase activity, NAD-dependent"/>
    <property type="evidence" value="ECO:0007669"/>
    <property type="project" value="TreeGrafter"/>
</dbReference>
<evidence type="ECO:0000256" key="7">
    <source>
        <dbReference type="PROSITE-ProRule" id="PRU00236"/>
    </source>
</evidence>
<evidence type="ECO:0000256" key="4">
    <source>
        <dbReference type="ARBA" id="ARBA00022723"/>
    </source>
</evidence>
<dbReference type="GO" id="GO:0070403">
    <property type="term" value="F:NAD+ binding"/>
    <property type="evidence" value="ECO:0007669"/>
    <property type="project" value="InterPro"/>
</dbReference>
<accession>A0A6A6U656</accession>
<dbReference type="AlphaFoldDB" id="A0A6A6U656"/>
<dbReference type="EMBL" id="MU004237">
    <property type="protein sequence ID" value="KAF2667729.1"/>
    <property type="molecule type" value="Genomic_DNA"/>
</dbReference>
<dbReference type="InterPro" id="IPR003000">
    <property type="entry name" value="Sirtuin"/>
</dbReference>
<dbReference type="InterPro" id="IPR026591">
    <property type="entry name" value="Sirtuin_cat_small_dom_sf"/>
</dbReference>
<evidence type="ECO:0000259" key="9">
    <source>
        <dbReference type="PROSITE" id="PS50305"/>
    </source>
</evidence>
<gene>
    <name evidence="10" type="ORF">BT63DRAFT_389518</name>
</gene>
<keyword evidence="3" id="KW-0808">Transferase</keyword>
<protein>
    <submittedName>
        <fullName evidence="10">SIR2-domain-containing protein</fullName>
    </submittedName>
</protein>
<proteinExistence type="inferred from homology"/>
<feature type="region of interest" description="Disordered" evidence="8">
    <location>
        <begin position="1"/>
        <end position="26"/>
    </location>
</feature>
<evidence type="ECO:0000256" key="5">
    <source>
        <dbReference type="ARBA" id="ARBA00022833"/>
    </source>
</evidence>
<name>A0A6A6U656_9PEZI</name>
<dbReference type="PROSITE" id="PS50305">
    <property type="entry name" value="SIRTUIN"/>
    <property type="match status" value="1"/>
</dbReference>